<dbReference type="EnsemblMetazoa" id="tetur33g01620.1">
    <property type="protein sequence ID" value="tetur33g01620.1"/>
    <property type="gene ID" value="tetur33g01620"/>
</dbReference>
<reference evidence="2" key="1">
    <citation type="submission" date="2011-08" db="EMBL/GenBank/DDBJ databases">
        <authorList>
            <person name="Rombauts S."/>
        </authorList>
    </citation>
    <scope>NUCLEOTIDE SEQUENCE</scope>
    <source>
        <strain evidence="2">London</strain>
    </source>
</reference>
<dbReference type="Proteomes" id="UP000015104">
    <property type="component" value="Unassembled WGS sequence"/>
</dbReference>
<organism evidence="1 2">
    <name type="scientific">Tetranychus urticae</name>
    <name type="common">Two-spotted spider mite</name>
    <dbReference type="NCBI Taxonomy" id="32264"/>
    <lineage>
        <taxon>Eukaryota</taxon>
        <taxon>Metazoa</taxon>
        <taxon>Ecdysozoa</taxon>
        <taxon>Arthropoda</taxon>
        <taxon>Chelicerata</taxon>
        <taxon>Arachnida</taxon>
        <taxon>Acari</taxon>
        <taxon>Acariformes</taxon>
        <taxon>Trombidiformes</taxon>
        <taxon>Prostigmata</taxon>
        <taxon>Eleutherengona</taxon>
        <taxon>Raphignathae</taxon>
        <taxon>Tetranychoidea</taxon>
        <taxon>Tetranychidae</taxon>
        <taxon>Tetranychus</taxon>
    </lineage>
</organism>
<dbReference type="AlphaFoldDB" id="T1L2N8"/>
<evidence type="ECO:0000313" key="1">
    <source>
        <dbReference type="EnsemblMetazoa" id="tetur33g01620.1"/>
    </source>
</evidence>
<dbReference type="HOGENOM" id="CLU_1257524_0_0_1"/>
<reference evidence="1" key="2">
    <citation type="submission" date="2015-06" db="UniProtKB">
        <authorList>
            <consortium name="EnsemblMetazoa"/>
        </authorList>
    </citation>
    <scope>IDENTIFICATION</scope>
</reference>
<protein>
    <submittedName>
        <fullName evidence="1">Uncharacterized protein</fullName>
    </submittedName>
</protein>
<dbReference type="EMBL" id="CAEY01000951">
    <property type="status" value="NOT_ANNOTATED_CDS"/>
    <property type="molecule type" value="Genomic_DNA"/>
</dbReference>
<accession>T1L2N8</accession>
<name>T1L2N8_TETUR</name>
<proteinExistence type="predicted"/>
<evidence type="ECO:0000313" key="2">
    <source>
        <dbReference type="Proteomes" id="UP000015104"/>
    </source>
</evidence>
<sequence>MISSFVQKLDSDKDVASVTFTAKQVNGVNYVTINLVGYNIKESEYQQVFVSINSGSDSNKYICDRNTYGSTSAYFNGPQSQVISGSSKYQSHTLYCSWTMSREDSIWPKNSIGKGLDLESNSRYGVMLSNRDQTLMVAANIKDLPIYQMKFLNCCYKVHGNDKLTGSDSSQLDFGCYLEDTWMDSLLKMDDQSENSALGQCHCQSIQRLDIMIPETVFMI</sequence>
<keyword evidence="2" id="KW-1185">Reference proteome</keyword>